<feature type="domain" description="PI3K/PI4K catalytic" evidence="9">
    <location>
        <begin position="30"/>
        <end position="341"/>
    </location>
</feature>
<dbReference type="GO" id="GO:0000045">
    <property type="term" value="P:autophagosome assembly"/>
    <property type="evidence" value="ECO:0007669"/>
    <property type="project" value="TreeGrafter"/>
</dbReference>
<protein>
    <recommendedName>
        <fullName evidence="3">phosphatidylinositol 3-kinase</fullName>
        <ecNumber evidence="3">2.7.1.137</ecNumber>
    </recommendedName>
</protein>
<dbReference type="PANTHER" id="PTHR10048">
    <property type="entry name" value="PHOSPHATIDYLINOSITOL KINASE"/>
    <property type="match status" value="1"/>
</dbReference>
<dbReference type="PROSITE" id="PS00916">
    <property type="entry name" value="PI3_4_KINASE_2"/>
    <property type="match status" value="1"/>
</dbReference>
<dbReference type="CDD" id="cd00896">
    <property type="entry name" value="PI3Kc_III"/>
    <property type="match status" value="1"/>
</dbReference>
<comment type="subcellular location">
    <subcellularLocation>
        <location evidence="2">Golgi apparatus membrane</location>
        <topology evidence="2">Peripheral membrane protein</topology>
    </subcellularLocation>
    <subcellularLocation>
        <location evidence="1">Golgi apparatus</location>
        <location evidence="1">trans-Golgi network membrane</location>
    </subcellularLocation>
</comment>
<dbReference type="OrthoDB" id="67688at2759"/>
<evidence type="ECO:0000256" key="8">
    <source>
        <dbReference type="SAM" id="MobiDB-lite"/>
    </source>
</evidence>
<keyword evidence="5" id="KW-0547">Nucleotide-binding</keyword>
<dbReference type="AlphaFoldDB" id="A0A9W6Z512"/>
<evidence type="ECO:0000313" key="11">
    <source>
        <dbReference type="Proteomes" id="UP001165063"/>
    </source>
</evidence>
<organism evidence="10 11">
    <name type="scientific">Ambrosiozyma monospora</name>
    <name type="common">Yeast</name>
    <name type="synonym">Endomycopsis monosporus</name>
    <dbReference type="NCBI Taxonomy" id="43982"/>
    <lineage>
        <taxon>Eukaryota</taxon>
        <taxon>Fungi</taxon>
        <taxon>Dikarya</taxon>
        <taxon>Ascomycota</taxon>
        <taxon>Saccharomycotina</taxon>
        <taxon>Pichiomycetes</taxon>
        <taxon>Pichiales</taxon>
        <taxon>Pichiaceae</taxon>
        <taxon>Ambrosiozyma</taxon>
    </lineage>
</organism>
<dbReference type="SMART" id="SM00146">
    <property type="entry name" value="PI3Kc"/>
    <property type="match status" value="1"/>
</dbReference>
<dbReference type="GO" id="GO:0000407">
    <property type="term" value="C:phagophore assembly site"/>
    <property type="evidence" value="ECO:0007669"/>
    <property type="project" value="TreeGrafter"/>
</dbReference>
<dbReference type="GO" id="GO:0048015">
    <property type="term" value="P:phosphatidylinositol-mediated signaling"/>
    <property type="evidence" value="ECO:0007669"/>
    <property type="project" value="TreeGrafter"/>
</dbReference>
<dbReference type="PROSITE" id="PS00915">
    <property type="entry name" value="PI3_4_KINASE_1"/>
    <property type="match status" value="1"/>
</dbReference>
<evidence type="ECO:0000256" key="4">
    <source>
        <dbReference type="ARBA" id="ARBA00022679"/>
    </source>
</evidence>
<dbReference type="GO" id="GO:0006897">
    <property type="term" value="P:endocytosis"/>
    <property type="evidence" value="ECO:0007669"/>
    <property type="project" value="TreeGrafter"/>
</dbReference>
<dbReference type="Proteomes" id="UP001165063">
    <property type="component" value="Unassembled WGS sequence"/>
</dbReference>
<keyword evidence="7" id="KW-0067">ATP-binding</keyword>
<dbReference type="GO" id="GO:0005768">
    <property type="term" value="C:endosome"/>
    <property type="evidence" value="ECO:0007669"/>
    <property type="project" value="TreeGrafter"/>
</dbReference>
<evidence type="ECO:0000256" key="7">
    <source>
        <dbReference type="ARBA" id="ARBA00022840"/>
    </source>
</evidence>
<dbReference type="GO" id="GO:0005777">
    <property type="term" value="C:peroxisome"/>
    <property type="evidence" value="ECO:0007669"/>
    <property type="project" value="TreeGrafter"/>
</dbReference>
<dbReference type="InterPro" id="IPR000403">
    <property type="entry name" value="PI3/4_kinase_cat_dom"/>
</dbReference>
<dbReference type="InterPro" id="IPR018936">
    <property type="entry name" value="PI3/4_kinase_CS"/>
</dbReference>
<dbReference type="InterPro" id="IPR036940">
    <property type="entry name" value="PI3/4_kinase_cat_sf"/>
</dbReference>
<dbReference type="Gene3D" id="3.30.1010.10">
    <property type="entry name" value="Phosphatidylinositol 3-kinase Catalytic Subunit, Chain A, domain 4"/>
    <property type="match status" value="1"/>
</dbReference>
<feature type="compositionally biased region" description="Gly residues" evidence="8">
    <location>
        <begin position="280"/>
        <end position="297"/>
    </location>
</feature>
<evidence type="ECO:0000313" key="10">
    <source>
        <dbReference type="EMBL" id="GMG55938.1"/>
    </source>
</evidence>
<comment type="caution">
    <text evidence="10">The sequence shown here is derived from an EMBL/GenBank/DDBJ whole genome shotgun (WGS) entry which is preliminary data.</text>
</comment>
<gene>
    <name evidence="10" type="ORF">Amon01_000800700</name>
</gene>
<evidence type="ECO:0000256" key="3">
    <source>
        <dbReference type="ARBA" id="ARBA00012073"/>
    </source>
</evidence>
<dbReference type="SUPFAM" id="SSF56112">
    <property type="entry name" value="Protein kinase-like (PK-like)"/>
    <property type="match status" value="1"/>
</dbReference>
<evidence type="ECO:0000256" key="2">
    <source>
        <dbReference type="ARBA" id="ARBA00004395"/>
    </source>
</evidence>
<dbReference type="InterPro" id="IPR057756">
    <property type="entry name" value="PI3-kinase_type3/VPS34_cat"/>
</dbReference>
<dbReference type="Gene3D" id="1.10.1070.11">
    <property type="entry name" value="Phosphatidylinositol 3-/4-kinase, catalytic domain"/>
    <property type="match status" value="1"/>
</dbReference>
<dbReference type="FunFam" id="3.30.1010.10:FF:000002">
    <property type="entry name" value="Phosphatidylinositol 3-kinase catalytic subunit type 3"/>
    <property type="match status" value="1"/>
</dbReference>
<accession>A0A9W6Z512</accession>
<dbReference type="GO" id="GO:0034271">
    <property type="term" value="C:phosphatidylinositol 3-kinase complex, class III, type I"/>
    <property type="evidence" value="ECO:0007669"/>
    <property type="project" value="TreeGrafter"/>
</dbReference>
<dbReference type="PANTHER" id="PTHR10048:SF7">
    <property type="entry name" value="PHOSPHATIDYLINOSITOL 3-KINASE CATALYTIC SUBUNIT TYPE 3"/>
    <property type="match status" value="1"/>
</dbReference>
<dbReference type="InterPro" id="IPR011009">
    <property type="entry name" value="Kinase-like_dom_sf"/>
</dbReference>
<dbReference type="Pfam" id="PF00454">
    <property type="entry name" value="PI3_PI4_kinase"/>
    <property type="match status" value="1"/>
</dbReference>
<dbReference type="GO" id="GO:0000139">
    <property type="term" value="C:Golgi membrane"/>
    <property type="evidence" value="ECO:0007669"/>
    <property type="project" value="UniProtKB-SubCell"/>
</dbReference>
<keyword evidence="4" id="KW-0808">Transferase</keyword>
<dbReference type="GO" id="GO:0034272">
    <property type="term" value="C:phosphatidylinositol 3-kinase complex, class III, type II"/>
    <property type="evidence" value="ECO:0007669"/>
    <property type="project" value="TreeGrafter"/>
</dbReference>
<keyword evidence="11" id="KW-1185">Reference proteome</keyword>
<proteinExistence type="predicted"/>
<dbReference type="GO" id="GO:0005524">
    <property type="term" value="F:ATP binding"/>
    <property type="evidence" value="ECO:0007669"/>
    <property type="project" value="UniProtKB-KW"/>
</dbReference>
<name>A0A9W6Z512_AMBMO</name>
<dbReference type="EC" id="2.7.1.137" evidence="3"/>
<dbReference type="PROSITE" id="PS50290">
    <property type="entry name" value="PI3_4_KINASE_3"/>
    <property type="match status" value="1"/>
</dbReference>
<keyword evidence="6" id="KW-0418">Kinase</keyword>
<evidence type="ECO:0000256" key="1">
    <source>
        <dbReference type="ARBA" id="ARBA00004198"/>
    </source>
</evidence>
<evidence type="ECO:0000259" key="9">
    <source>
        <dbReference type="PROSITE" id="PS50290"/>
    </source>
</evidence>
<dbReference type="GO" id="GO:0016303">
    <property type="term" value="F:1-phosphatidylinositol-3-kinase activity"/>
    <property type="evidence" value="ECO:0007669"/>
    <property type="project" value="UniProtKB-EC"/>
</dbReference>
<dbReference type="InterPro" id="IPR015433">
    <property type="entry name" value="PI3/4_kinase"/>
</dbReference>
<reference evidence="10" key="1">
    <citation type="submission" date="2023-04" db="EMBL/GenBank/DDBJ databases">
        <title>Ambrosiozyma monospora NBRC 1965.</title>
        <authorList>
            <person name="Ichikawa N."/>
            <person name="Sato H."/>
            <person name="Tonouchi N."/>
        </authorList>
    </citation>
    <scope>NUCLEOTIDE SEQUENCE</scope>
    <source>
        <strain evidence="10">NBRC 1965</strain>
    </source>
</reference>
<evidence type="ECO:0000256" key="5">
    <source>
        <dbReference type="ARBA" id="ARBA00022741"/>
    </source>
</evidence>
<dbReference type="EMBL" id="BSXU01006524">
    <property type="protein sequence ID" value="GMG55938.1"/>
    <property type="molecule type" value="Genomic_DNA"/>
</dbReference>
<evidence type="ECO:0000256" key="6">
    <source>
        <dbReference type="ARBA" id="ARBA00022777"/>
    </source>
</evidence>
<sequence>MLHVSESDSLVDFPPISAPIDPTIKLCGCYIEESAVFKSSLNPLKISFKTKDGGKYPLMFKIGDDLRQDQFVVQIISVMDKILQNENLDLRLKPYKIMATAPVEGFIEFVPNSSLSSILANYNNSILAYLQHFNPDPTAPHGVLPEAMDNYVRSCAGYCVVTYILGVGDRHLENLLLTKDGFFFHADFGYILGQDPKPFPPLMKLPIQIIEGMGGLDDDNYKKFCDYCFTSYNTLRKNSSLILNLFQLMIDSSIPILQTPSCKAQLAAGGVPTSNNNGNGARGSGGGNSGTANGGSNGSSNEAEKLAIILKIKEKFMLELNDEEAVYHFQTLINDSISALLPVVIDRLHNLAQYWRA</sequence>
<feature type="region of interest" description="Disordered" evidence="8">
    <location>
        <begin position="273"/>
        <end position="300"/>
    </location>
</feature>